<gene>
    <name evidence="7" type="ORF">BABINDRAFT_162502</name>
</gene>
<keyword evidence="3 5" id="KW-0862">Zinc</keyword>
<dbReference type="SUPFAM" id="SSF51735">
    <property type="entry name" value="NAD(P)-binding Rossmann-fold domains"/>
    <property type="match status" value="1"/>
</dbReference>
<dbReference type="InterPro" id="IPR013154">
    <property type="entry name" value="ADH-like_N"/>
</dbReference>
<accession>A0A1E3QMB4</accession>
<dbReference type="PROSITE" id="PS00059">
    <property type="entry name" value="ADH_ZINC"/>
    <property type="match status" value="1"/>
</dbReference>
<dbReference type="SUPFAM" id="SSF50129">
    <property type="entry name" value="GroES-like"/>
    <property type="match status" value="1"/>
</dbReference>
<dbReference type="CDD" id="cd05283">
    <property type="entry name" value="CAD1"/>
    <property type="match status" value="1"/>
</dbReference>
<keyword evidence="2 5" id="KW-0479">Metal-binding</keyword>
<dbReference type="AlphaFoldDB" id="A0A1E3QMB4"/>
<evidence type="ECO:0000313" key="7">
    <source>
        <dbReference type="EMBL" id="ODQ78821.1"/>
    </source>
</evidence>
<dbReference type="InterPro" id="IPR002328">
    <property type="entry name" value="ADH_Zn_CS"/>
</dbReference>
<sequence length="373" mass="40384">MSNYPAEFQGFAVEDVAQWDHPKLTSYPPKAFQDNDIDIEIECCGVCGSDVHTVRGSWRPLASRVVVGHEIIGKVIKVGSKVTHHKLGDRVGVGAQAKSCLDCVRCNTDNEQYCKTAVFTYNSTYPDGYISQGGYASHVRLHEHYAFPIPDGIKSEHAGPLMCGGLTVYSPLKRFLDTARATNADKDVTVGVVGIGGLGSMAVQLAKALGYTKVYAISRGTSKKEDALKMGADSFIATGTEKNWQGSYSDTFDLILNCASSIADLDLSAFLSVMKVGGSFTSVGLGPADQSFSVSPQTFYKNSSNMGSSLLGSRLECIEMLDLAVKHNIIPWVEEVPISESGVHEVLTKCENGDARYRYCLTNFHEAFQTGKN</sequence>
<evidence type="ECO:0000256" key="4">
    <source>
        <dbReference type="ARBA" id="ARBA00023002"/>
    </source>
</evidence>
<comment type="similarity">
    <text evidence="5">Belongs to the zinc-containing alcohol dehydrogenase family.</text>
</comment>
<feature type="domain" description="Enoyl reductase (ER)" evidence="6">
    <location>
        <begin position="17"/>
        <end position="373"/>
    </location>
</feature>
<dbReference type="InterPro" id="IPR036291">
    <property type="entry name" value="NAD(P)-bd_dom_sf"/>
</dbReference>
<organism evidence="7 8">
    <name type="scientific">Babjeviella inositovora NRRL Y-12698</name>
    <dbReference type="NCBI Taxonomy" id="984486"/>
    <lineage>
        <taxon>Eukaryota</taxon>
        <taxon>Fungi</taxon>
        <taxon>Dikarya</taxon>
        <taxon>Ascomycota</taxon>
        <taxon>Saccharomycotina</taxon>
        <taxon>Pichiomycetes</taxon>
        <taxon>Serinales incertae sedis</taxon>
        <taxon>Babjeviella</taxon>
    </lineage>
</organism>
<dbReference type="InterPro" id="IPR020843">
    <property type="entry name" value="ER"/>
</dbReference>
<dbReference type="Gene3D" id="3.40.50.720">
    <property type="entry name" value="NAD(P)-binding Rossmann-like Domain"/>
    <property type="match status" value="1"/>
</dbReference>
<dbReference type="InterPro" id="IPR013149">
    <property type="entry name" value="ADH-like_C"/>
</dbReference>
<protein>
    <recommendedName>
        <fullName evidence="6">Enoyl reductase (ER) domain-containing protein</fullName>
    </recommendedName>
</protein>
<dbReference type="STRING" id="984486.A0A1E3QMB4"/>
<dbReference type="InterPro" id="IPR011032">
    <property type="entry name" value="GroES-like_sf"/>
</dbReference>
<comment type="cofactor">
    <cofactor evidence="1 5">
        <name>Zn(2+)</name>
        <dbReference type="ChEBI" id="CHEBI:29105"/>
    </cofactor>
</comment>
<name>A0A1E3QMB4_9ASCO</name>
<dbReference type="OrthoDB" id="1879366at2759"/>
<dbReference type="Pfam" id="PF08240">
    <property type="entry name" value="ADH_N"/>
    <property type="match status" value="1"/>
</dbReference>
<dbReference type="Pfam" id="PF00107">
    <property type="entry name" value="ADH_zinc_N"/>
    <property type="match status" value="1"/>
</dbReference>
<dbReference type="InterPro" id="IPR047109">
    <property type="entry name" value="CAD-like"/>
</dbReference>
<dbReference type="FunFam" id="3.40.50.720:FF:000022">
    <property type="entry name" value="Cinnamyl alcohol dehydrogenase"/>
    <property type="match status" value="1"/>
</dbReference>
<dbReference type="RefSeq" id="XP_018984149.1">
    <property type="nucleotide sequence ID" value="XM_019129384.1"/>
</dbReference>
<proteinExistence type="inferred from homology"/>
<dbReference type="PANTHER" id="PTHR42683">
    <property type="entry name" value="ALDEHYDE REDUCTASE"/>
    <property type="match status" value="1"/>
</dbReference>
<reference evidence="8" key="1">
    <citation type="submission" date="2016-05" db="EMBL/GenBank/DDBJ databases">
        <title>Comparative genomics of biotechnologically important yeasts.</title>
        <authorList>
            <consortium name="DOE Joint Genome Institute"/>
            <person name="Riley R."/>
            <person name="Haridas S."/>
            <person name="Wolfe K.H."/>
            <person name="Lopes M.R."/>
            <person name="Hittinger C.T."/>
            <person name="Goker M."/>
            <person name="Salamov A."/>
            <person name="Wisecaver J."/>
            <person name="Long T.M."/>
            <person name="Aerts A.L."/>
            <person name="Barry K."/>
            <person name="Choi C."/>
            <person name="Clum A."/>
            <person name="Coughlan A.Y."/>
            <person name="Deshpande S."/>
            <person name="Douglass A.P."/>
            <person name="Hanson S.J."/>
            <person name="Klenk H.-P."/>
            <person name="Labutti K."/>
            <person name="Lapidus A."/>
            <person name="Lindquist E."/>
            <person name="Lipzen A."/>
            <person name="Meier-Kolthoff J.P."/>
            <person name="Ohm R.A."/>
            <person name="Otillar R.P."/>
            <person name="Pangilinan J."/>
            <person name="Peng Y."/>
            <person name="Rokas A."/>
            <person name="Rosa C.A."/>
            <person name="Scheuner C."/>
            <person name="Sibirny A.A."/>
            <person name="Slot J.C."/>
            <person name="Stielow J.B."/>
            <person name="Sun H."/>
            <person name="Kurtzman C.P."/>
            <person name="Blackwell M."/>
            <person name="Grigoriev I.V."/>
            <person name="Jeffries T.W."/>
        </authorList>
    </citation>
    <scope>NUCLEOTIDE SEQUENCE [LARGE SCALE GENOMIC DNA]</scope>
    <source>
        <strain evidence="8">NRRL Y-12698</strain>
    </source>
</reference>
<dbReference type="EMBL" id="KV454434">
    <property type="protein sequence ID" value="ODQ78821.1"/>
    <property type="molecule type" value="Genomic_DNA"/>
</dbReference>
<dbReference type="SMART" id="SM00829">
    <property type="entry name" value="PKS_ER"/>
    <property type="match status" value="1"/>
</dbReference>
<dbReference type="Proteomes" id="UP000094336">
    <property type="component" value="Unassembled WGS sequence"/>
</dbReference>
<dbReference type="GO" id="GO:0008270">
    <property type="term" value="F:zinc ion binding"/>
    <property type="evidence" value="ECO:0007669"/>
    <property type="project" value="InterPro"/>
</dbReference>
<keyword evidence="4" id="KW-0560">Oxidoreductase</keyword>
<keyword evidence="8" id="KW-1185">Reference proteome</keyword>
<evidence type="ECO:0000256" key="2">
    <source>
        <dbReference type="ARBA" id="ARBA00022723"/>
    </source>
</evidence>
<evidence type="ECO:0000256" key="5">
    <source>
        <dbReference type="RuleBase" id="RU361277"/>
    </source>
</evidence>
<evidence type="ECO:0000256" key="1">
    <source>
        <dbReference type="ARBA" id="ARBA00001947"/>
    </source>
</evidence>
<evidence type="ECO:0000313" key="8">
    <source>
        <dbReference type="Proteomes" id="UP000094336"/>
    </source>
</evidence>
<evidence type="ECO:0000256" key="3">
    <source>
        <dbReference type="ARBA" id="ARBA00022833"/>
    </source>
</evidence>
<dbReference type="GO" id="GO:0016616">
    <property type="term" value="F:oxidoreductase activity, acting on the CH-OH group of donors, NAD or NADP as acceptor"/>
    <property type="evidence" value="ECO:0007669"/>
    <property type="project" value="InterPro"/>
</dbReference>
<evidence type="ECO:0000259" key="6">
    <source>
        <dbReference type="SMART" id="SM00829"/>
    </source>
</evidence>
<dbReference type="GeneID" id="30147237"/>
<dbReference type="Gene3D" id="3.90.180.10">
    <property type="entry name" value="Medium-chain alcohol dehydrogenases, catalytic domain"/>
    <property type="match status" value="1"/>
</dbReference>